<organism evidence="1 2">
    <name type="scientific">Candidatus Thiothrix anitrata</name>
    <dbReference type="NCBI Taxonomy" id="2823902"/>
    <lineage>
        <taxon>Bacteria</taxon>
        <taxon>Pseudomonadati</taxon>
        <taxon>Pseudomonadota</taxon>
        <taxon>Gammaproteobacteria</taxon>
        <taxon>Thiotrichales</taxon>
        <taxon>Thiotrichaceae</taxon>
        <taxon>Thiothrix</taxon>
    </lineage>
</organism>
<dbReference type="EMBL" id="CP072800">
    <property type="protein sequence ID" value="QTR51509.1"/>
    <property type="molecule type" value="Genomic_DNA"/>
</dbReference>
<keyword evidence="2" id="KW-1185">Reference proteome</keyword>
<sequence>MNTLTTALKTVLNGLAMQYEGELLTTAEKKANLQRVLANIEHEQRQQAVTNKKPVQHIVSTSNMALQAK</sequence>
<name>A0ABX7X8F4_9GAMM</name>
<evidence type="ECO:0000313" key="1">
    <source>
        <dbReference type="EMBL" id="QTR51509.1"/>
    </source>
</evidence>
<gene>
    <name evidence="1" type="ORF">J8380_08200</name>
</gene>
<dbReference type="RefSeq" id="WP_210229993.1">
    <property type="nucleotide sequence ID" value="NZ_CP072800.1"/>
</dbReference>
<protein>
    <submittedName>
        <fullName evidence="1">Uncharacterized protein</fullName>
    </submittedName>
</protein>
<accession>A0ABX7X8F4</accession>
<evidence type="ECO:0000313" key="2">
    <source>
        <dbReference type="Proteomes" id="UP000672027"/>
    </source>
</evidence>
<dbReference type="Proteomes" id="UP000672027">
    <property type="component" value="Chromosome"/>
</dbReference>
<proteinExistence type="predicted"/>
<reference evidence="1 2" key="1">
    <citation type="submission" date="2021-04" db="EMBL/GenBank/DDBJ databases">
        <title>Genomics, taxonomy and metabolism of representatives of sulfur bacteria of the genus Thiothrix: Thiothrix fructosivorans QT, Thiothrix unzii A1T and three new species, Thiothrix subterranea sp. nov., Thiothrix litoralis sp. nov. and 'Candidatus Thiothrix anitrata' sp. nov.</title>
        <authorList>
            <person name="Ravin N.V."/>
            <person name="Smolyakov D."/>
            <person name="Rudenko T.S."/>
            <person name="Mardanov A.V."/>
            <person name="Beletsky A.V."/>
            <person name="Markov N.D."/>
            <person name="Fomenkov A.I."/>
            <person name="Roberts R.J."/>
            <person name="Karnachuk O.V."/>
            <person name="Novikov A."/>
            <person name="Grabovich M.Y."/>
        </authorList>
    </citation>
    <scope>NUCLEOTIDE SEQUENCE [LARGE SCALE GENOMIC DNA]</scope>
    <source>
        <strain evidence="1 2">A52</strain>
    </source>
</reference>